<gene>
    <name evidence="2" type="ORF">FW778_01225</name>
</gene>
<comment type="caution">
    <text evidence="2">The sequence shown here is derived from an EMBL/GenBank/DDBJ whole genome shotgun (WGS) entry which is preliminary data.</text>
</comment>
<name>A0A5J5IIS4_9BACT</name>
<accession>A0A5J5IIS4</accession>
<evidence type="ECO:0000313" key="3">
    <source>
        <dbReference type="Proteomes" id="UP000326903"/>
    </source>
</evidence>
<keyword evidence="1" id="KW-0812">Transmembrane</keyword>
<keyword evidence="1" id="KW-1133">Transmembrane helix</keyword>
<evidence type="ECO:0000313" key="2">
    <source>
        <dbReference type="EMBL" id="KAA9040691.1"/>
    </source>
</evidence>
<keyword evidence="3" id="KW-1185">Reference proteome</keyword>
<dbReference type="PROSITE" id="PS51257">
    <property type="entry name" value="PROKAR_LIPOPROTEIN"/>
    <property type="match status" value="1"/>
</dbReference>
<dbReference type="RefSeq" id="WP_150412750.1">
    <property type="nucleotide sequence ID" value="NZ_VYQF01000001.1"/>
</dbReference>
<feature type="transmembrane region" description="Helical" evidence="1">
    <location>
        <begin position="72"/>
        <end position="97"/>
    </location>
</feature>
<dbReference type="EMBL" id="VYQF01000001">
    <property type="protein sequence ID" value="KAA9040691.1"/>
    <property type="molecule type" value="Genomic_DNA"/>
</dbReference>
<feature type="transmembrane region" description="Helical" evidence="1">
    <location>
        <begin position="103"/>
        <end position="121"/>
    </location>
</feature>
<proteinExistence type="predicted"/>
<keyword evidence="1" id="KW-0472">Membrane</keyword>
<protein>
    <recommendedName>
        <fullName evidence="4">DUF4293 family protein</fullName>
    </recommendedName>
</protein>
<dbReference type="Proteomes" id="UP000326903">
    <property type="component" value="Unassembled WGS sequence"/>
</dbReference>
<reference evidence="2 3" key="1">
    <citation type="submission" date="2019-09" db="EMBL/GenBank/DDBJ databases">
        <title>Draft genome sequence of Ginsengibacter sp. BR5-29.</title>
        <authorList>
            <person name="Im W.-T."/>
        </authorList>
    </citation>
    <scope>NUCLEOTIDE SEQUENCE [LARGE SCALE GENOMIC DNA]</scope>
    <source>
        <strain evidence="2 3">BR5-29</strain>
    </source>
</reference>
<feature type="transmembrane region" description="Helical" evidence="1">
    <location>
        <begin position="47"/>
        <end position="63"/>
    </location>
</feature>
<dbReference type="AlphaFoldDB" id="A0A5J5IIS4"/>
<organism evidence="2 3">
    <name type="scientific">Ginsengibacter hankyongi</name>
    <dbReference type="NCBI Taxonomy" id="2607284"/>
    <lineage>
        <taxon>Bacteria</taxon>
        <taxon>Pseudomonadati</taxon>
        <taxon>Bacteroidota</taxon>
        <taxon>Chitinophagia</taxon>
        <taxon>Chitinophagales</taxon>
        <taxon>Chitinophagaceae</taxon>
        <taxon>Ginsengibacter</taxon>
    </lineage>
</organism>
<evidence type="ECO:0000256" key="1">
    <source>
        <dbReference type="SAM" id="Phobius"/>
    </source>
</evidence>
<evidence type="ECO:0008006" key="4">
    <source>
        <dbReference type="Google" id="ProtNLM"/>
    </source>
</evidence>
<feature type="transmembrane region" description="Helical" evidence="1">
    <location>
        <begin position="7"/>
        <end position="27"/>
    </location>
</feature>
<sequence>MKNYKIIGWLACILLLVSCFIPLTYYADLNKNFTCFFSEKNIYGRPGVFFVFIAVVSSILIYLDKIWAKRTLIFLGALNLGYLIKTYILFTSCYNAYCPEKKFGIYLLIISCVLLFIVSLFPDMKLVNKEDNGAE</sequence>